<dbReference type="AlphaFoldDB" id="A0A319DNI6"/>
<dbReference type="VEuPathDB" id="FungiDB:BO71DRAFT_199638"/>
<dbReference type="Proteomes" id="UP000247810">
    <property type="component" value="Unassembled WGS sequence"/>
</dbReference>
<organism evidence="1 2">
    <name type="scientific">Aspergillus ellipticus CBS 707.79</name>
    <dbReference type="NCBI Taxonomy" id="1448320"/>
    <lineage>
        <taxon>Eukaryota</taxon>
        <taxon>Fungi</taxon>
        <taxon>Dikarya</taxon>
        <taxon>Ascomycota</taxon>
        <taxon>Pezizomycotina</taxon>
        <taxon>Eurotiomycetes</taxon>
        <taxon>Eurotiomycetidae</taxon>
        <taxon>Eurotiales</taxon>
        <taxon>Aspergillaceae</taxon>
        <taxon>Aspergillus</taxon>
        <taxon>Aspergillus subgen. Circumdati</taxon>
    </lineage>
</organism>
<protein>
    <recommendedName>
        <fullName evidence="3">Protein kinase domain-containing protein</fullName>
    </recommendedName>
</protein>
<dbReference type="InterPro" id="IPR011009">
    <property type="entry name" value="Kinase-like_dom_sf"/>
</dbReference>
<dbReference type="Gene3D" id="1.10.510.10">
    <property type="entry name" value="Transferase(Phosphotransferase) domain 1"/>
    <property type="match status" value="1"/>
</dbReference>
<reference evidence="1 2" key="1">
    <citation type="submission" date="2018-02" db="EMBL/GenBank/DDBJ databases">
        <title>The genomes of Aspergillus section Nigri reveals drivers in fungal speciation.</title>
        <authorList>
            <consortium name="DOE Joint Genome Institute"/>
            <person name="Vesth T.C."/>
            <person name="Nybo J."/>
            <person name="Theobald S."/>
            <person name="Brandl J."/>
            <person name="Frisvad J.C."/>
            <person name="Nielsen K.F."/>
            <person name="Lyhne E.K."/>
            <person name="Kogle M.E."/>
            <person name="Kuo A."/>
            <person name="Riley R."/>
            <person name="Clum A."/>
            <person name="Nolan M."/>
            <person name="Lipzen A."/>
            <person name="Salamov A."/>
            <person name="Henrissat B."/>
            <person name="Wiebenga A."/>
            <person name="De vries R.P."/>
            <person name="Grigoriev I.V."/>
            <person name="Mortensen U.H."/>
            <person name="Andersen M.R."/>
            <person name="Baker S.E."/>
        </authorList>
    </citation>
    <scope>NUCLEOTIDE SEQUENCE [LARGE SCALE GENOMIC DNA]</scope>
    <source>
        <strain evidence="1 2">CBS 707.79</strain>
    </source>
</reference>
<evidence type="ECO:0000313" key="2">
    <source>
        <dbReference type="Proteomes" id="UP000247810"/>
    </source>
</evidence>
<dbReference type="STRING" id="1448320.A0A319DNI6"/>
<evidence type="ECO:0008006" key="3">
    <source>
        <dbReference type="Google" id="ProtNLM"/>
    </source>
</evidence>
<dbReference type="EMBL" id="KZ825850">
    <property type="protein sequence ID" value="PYH95617.1"/>
    <property type="molecule type" value="Genomic_DNA"/>
</dbReference>
<proteinExistence type="predicted"/>
<evidence type="ECO:0000313" key="1">
    <source>
        <dbReference type="EMBL" id="PYH95617.1"/>
    </source>
</evidence>
<gene>
    <name evidence="1" type="ORF">BO71DRAFT_199638</name>
</gene>
<dbReference type="OrthoDB" id="5979581at2759"/>
<sequence>MWCWWLVAGGFPCFKPHIPTSLRPQYFFFSANDRSSSKFSLCREAFFSFVQEMLTWLPEKRKTARELMDYPFLKLGG</sequence>
<keyword evidence="2" id="KW-1185">Reference proteome</keyword>
<accession>A0A319DNI6</accession>
<name>A0A319DNI6_9EURO</name>
<dbReference type="SUPFAM" id="SSF56112">
    <property type="entry name" value="Protein kinase-like (PK-like)"/>
    <property type="match status" value="1"/>
</dbReference>